<evidence type="ECO:0000256" key="1">
    <source>
        <dbReference type="SAM" id="MobiDB-lite"/>
    </source>
</evidence>
<dbReference type="Proteomes" id="UP001303046">
    <property type="component" value="Unassembled WGS sequence"/>
</dbReference>
<keyword evidence="3" id="KW-1185">Reference proteome</keyword>
<feature type="compositionally biased region" description="Polar residues" evidence="1">
    <location>
        <begin position="101"/>
        <end position="112"/>
    </location>
</feature>
<organism evidence="2 3">
    <name type="scientific">Necator americanus</name>
    <name type="common">Human hookworm</name>
    <dbReference type="NCBI Taxonomy" id="51031"/>
    <lineage>
        <taxon>Eukaryota</taxon>
        <taxon>Metazoa</taxon>
        <taxon>Ecdysozoa</taxon>
        <taxon>Nematoda</taxon>
        <taxon>Chromadorea</taxon>
        <taxon>Rhabditida</taxon>
        <taxon>Rhabditina</taxon>
        <taxon>Rhabditomorpha</taxon>
        <taxon>Strongyloidea</taxon>
        <taxon>Ancylostomatidae</taxon>
        <taxon>Bunostominae</taxon>
        <taxon>Necator</taxon>
    </lineage>
</organism>
<protein>
    <submittedName>
        <fullName evidence="2">Uncharacterized protein</fullName>
    </submittedName>
</protein>
<evidence type="ECO:0000313" key="2">
    <source>
        <dbReference type="EMBL" id="KAK6756862.1"/>
    </source>
</evidence>
<evidence type="ECO:0000313" key="3">
    <source>
        <dbReference type="Proteomes" id="UP001303046"/>
    </source>
</evidence>
<proteinExistence type="predicted"/>
<comment type="caution">
    <text evidence="2">The sequence shown here is derived from an EMBL/GenBank/DDBJ whole genome shotgun (WGS) entry which is preliminary data.</text>
</comment>
<sequence length="136" mass="15124">MSFIGVAQSVRSPALTGRPMVRNRTDVNQALHHLEGDRLVPGLSGRDVVKKTKNTWLRAYLFNTTVLPASSYASESLAFCKQKEDVVGATDRSDERPGASRFTQTKEAIRSSNLRRRQKNRAGTAYAKEDKIGWTA</sequence>
<feature type="compositionally biased region" description="Basic and acidic residues" evidence="1">
    <location>
        <begin position="88"/>
        <end position="98"/>
    </location>
</feature>
<feature type="region of interest" description="Disordered" evidence="1">
    <location>
        <begin position="88"/>
        <end position="126"/>
    </location>
</feature>
<reference evidence="2 3" key="1">
    <citation type="submission" date="2023-08" db="EMBL/GenBank/DDBJ databases">
        <title>A Necator americanus chromosomal reference genome.</title>
        <authorList>
            <person name="Ilik V."/>
            <person name="Petrzelkova K.J."/>
            <person name="Pardy F."/>
            <person name="Fuh T."/>
            <person name="Niatou-Singa F.S."/>
            <person name="Gouil Q."/>
            <person name="Baker L."/>
            <person name="Ritchie M.E."/>
            <person name="Jex A.R."/>
            <person name="Gazzola D."/>
            <person name="Li H."/>
            <person name="Toshio Fujiwara R."/>
            <person name="Zhan B."/>
            <person name="Aroian R.V."/>
            <person name="Pafco B."/>
            <person name="Schwarz E.M."/>
        </authorList>
    </citation>
    <scope>NUCLEOTIDE SEQUENCE [LARGE SCALE GENOMIC DNA]</scope>
    <source>
        <strain evidence="2 3">Aroian</strain>
        <tissue evidence="2">Whole animal</tissue>
    </source>
</reference>
<name>A0ABR1E2G2_NECAM</name>
<accession>A0ABR1E2G2</accession>
<gene>
    <name evidence="2" type="primary">Necator_chrV.g19758</name>
    <name evidence="2" type="ORF">RB195_014966</name>
</gene>
<dbReference type="EMBL" id="JAVFWL010000005">
    <property type="protein sequence ID" value="KAK6756862.1"/>
    <property type="molecule type" value="Genomic_DNA"/>
</dbReference>